<reference evidence="1" key="1">
    <citation type="submission" date="2022-12" db="EMBL/GenBank/DDBJ databases">
        <title>Genome Sequence of Lasiodiplodia mahajangana.</title>
        <authorList>
            <person name="Buettner E."/>
        </authorList>
    </citation>
    <scope>NUCLEOTIDE SEQUENCE</scope>
    <source>
        <strain evidence="1">VT137</strain>
    </source>
</reference>
<dbReference type="Proteomes" id="UP001153332">
    <property type="component" value="Unassembled WGS sequence"/>
</dbReference>
<accession>A0ACC2JDE1</accession>
<keyword evidence="2" id="KW-1185">Reference proteome</keyword>
<sequence length="277" mass="32026">METFLNSSFFREKRATSLPTPAQIRALNEKKGGVVSFDWPPPVKIESLGIFVKYGTRVTVTEVQTQVWIREKLQGRVPIPEVFGWARDQGQTFIYMSLIHGDPLNERWPYMTTEERLEICVELQSAVSTWRSLRQDEGTCYIGSVHKQPLTDILFTLNEQVMGPFQGIDAVKQFQDTLGIDVANPGPVVFTHNDLVACNILVGRNSSKISAIIDWGQAGWYPAYWEYCKARRINVPDDRFFNDYEQEWKREYLPQIISPVDEVKVWHPFLRFTMSKI</sequence>
<evidence type="ECO:0000313" key="2">
    <source>
        <dbReference type="Proteomes" id="UP001153332"/>
    </source>
</evidence>
<protein>
    <submittedName>
        <fullName evidence="1">Uncharacterized protein</fullName>
    </submittedName>
</protein>
<evidence type="ECO:0000313" key="1">
    <source>
        <dbReference type="EMBL" id="KAJ8125402.1"/>
    </source>
</evidence>
<comment type="caution">
    <text evidence="1">The sequence shown here is derived from an EMBL/GenBank/DDBJ whole genome shotgun (WGS) entry which is preliminary data.</text>
</comment>
<dbReference type="EMBL" id="JAPUUL010002384">
    <property type="protein sequence ID" value="KAJ8125402.1"/>
    <property type="molecule type" value="Genomic_DNA"/>
</dbReference>
<gene>
    <name evidence="1" type="ORF">O1611_g8237</name>
</gene>
<name>A0ACC2JDE1_9PEZI</name>
<organism evidence="1 2">
    <name type="scientific">Lasiodiplodia mahajangana</name>
    <dbReference type="NCBI Taxonomy" id="1108764"/>
    <lineage>
        <taxon>Eukaryota</taxon>
        <taxon>Fungi</taxon>
        <taxon>Dikarya</taxon>
        <taxon>Ascomycota</taxon>
        <taxon>Pezizomycotina</taxon>
        <taxon>Dothideomycetes</taxon>
        <taxon>Dothideomycetes incertae sedis</taxon>
        <taxon>Botryosphaeriales</taxon>
        <taxon>Botryosphaeriaceae</taxon>
        <taxon>Lasiodiplodia</taxon>
    </lineage>
</organism>
<proteinExistence type="predicted"/>